<comment type="caution">
    <text evidence="2">The sequence shown here is derived from an EMBL/GenBank/DDBJ whole genome shotgun (WGS) entry which is preliminary data.</text>
</comment>
<dbReference type="AlphaFoldDB" id="A0A7J7IV39"/>
<dbReference type="EMBL" id="VXIV02003360">
    <property type="protein sequence ID" value="KAF6017792.1"/>
    <property type="molecule type" value="Genomic_DNA"/>
</dbReference>
<evidence type="ECO:0000313" key="3">
    <source>
        <dbReference type="Proteomes" id="UP000593567"/>
    </source>
</evidence>
<accession>A0A7J7IV39</accession>
<reference evidence="2" key="1">
    <citation type="submission" date="2020-06" db="EMBL/GenBank/DDBJ databases">
        <title>Draft genome of Bugula neritina, a colonial animal packing powerful symbionts and potential medicines.</title>
        <authorList>
            <person name="Rayko M."/>
        </authorList>
    </citation>
    <scope>NUCLEOTIDE SEQUENCE [LARGE SCALE GENOMIC DNA]</scope>
    <source>
        <strain evidence="2">Kwan_BN1</strain>
    </source>
</reference>
<sequence>MFCFGSRASLPGDRANPWTNTFHVQQQHPRREDDSGGFINSSRGNYNTKRDSITSETVALFHQSQTTLVTEILQLPHLLQSQPTVYLDLTQLMTPWTLTTLLDRTPLVLILYPPTV</sequence>
<keyword evidence="3" id="KW-1185">Reference proteome</keyword>
<name>A0A7J7IV39_BUGNE</name>
<proteinExistence type="predicted"/>
<feature type="region of interest" description="Disordered" evidence="1">
    <location>
        <begin position="24"/>
        <end position="46"/>
    </location>
</feature>
<evidence type="ECO:0000256" key="1">
    <source>
        <dbReference type="SAM" id="MobiDB-lite"/>
    </source>
</evidence>
<evidence type="ECO:0000313" key="2">
    <source>
        <dbReference type="EMBL" id="KAF6017792.1"/>
    </source>
</evidence>
<gene>
    <name evidence="2" type="ORF">EB796_023890</name>
</gene>
<protein>
    <submittedName>
        <fullName evidence="2">Uncharacterized protein</fullName>
    </submittedName>
</protein>
<organism evidence="2 3">
    <name type="scientific">Bugula neritina</name>
    <name type="common">Brown bryozoan</name>
    <name type="synonym">Sertularia neritina</name>
    <dbReference type="NCBI Taxonomy" id="10212"/>
    <lineage>
        <taxon>Eukaryota</taxon>
        <taxon>Metazoa</taxon>
        <taxon>Spiralia</taxon>
        <taxon>Lophotrochozoa</taxon>
        <taxon>Bryozoa</taxon>
        <taxon>Gymnolaemata</taxon>
        <taxon>Cheilostomatida</taxon>
        <taxon>Flustrina</taxon>
        <taxon>Buguloidea</taxon>
        <taxon>Bugulidae</taxon>
        <taxon>Bugula</taxon>
    </lineage>
</organism>
<dbReference type="Proteomes" id="UP000593567">
    <property type="component" value="Unassembled WGS sequence"/>
</dbReference>